<sequence>MVAPSDVEVLPDVDEPAANALPAAEPAPLAAMEKEEARAVALAAARAAASRVTPAQREHAIAQAAAAAYAAQRDTSAAAAAGRGSAEQEAAQPLGSASGGGGGGGGGGGVPAAAAAREASTYSEPEWSGAPQGVEYALEVMKGGQILERRDVHAKASYSFGRSPACDFPMEHPTISRMHAVLQFRGADGAAFVYDAGSVHGTFLNKRRIKARVHAPLSVGDLLKFGGSSRMYLFCGPAELMPEEGLTRKQKQQLAAMEAKEARREREAQVAKAQMDSALARGVSWGFGEDAVVEPEDVDAASKVDWRAYSDTHGLTDKQQKLATKVRKRELRISNLQTEMERIKAKQGKMDELSAGQASTLARNEAAIDKATEELEELEEALCESIAESIRGRRAAAEKQPGAKKKKRRRVDPEEEAAERASSGDDEFYDRTADGRAKKLRAKDAPALDAASLYGRKEALLGERAKLSEALRREEASAAALAASSGPPGLVTGLAPGPEAPAAAASAEADPAAAGIDPVTDPGGPGGAERPAAVADRAGGAAAAGAAGGERVAEHGSGAAGGASAQAPDADALDAYMSAVRTQIELDKVSVLRREIDALDVQVAEAERMLKLADPENYFRAGTRAAEAAKQKGILALQAERQRRTAEALARQAAKERSSALVAPETEGAEEVPLPSAAPGAPRMRPANSPAAASAAQAGTAAPPGAAPAAAAPAPTAPVAATAPPAEALHRLEATAAPRDAAEAAETPGFGLEVRKRPDAPLGAKNKGKARVSGLLSREEVTARAAAAKAAAGVTSGGAADPKLGGAASAEAQLAADLALLQGSGREGADLERGEPRDEGGPWQPPKGQKGDGRTSLNDVLGY</sequence>
<feature type="compositionally biased region" description="Low complexity" evidence="2">
    <location>
        <begin position="681"/>
        <end position="727"/>
    </location>
</feature>
<reference evidence="4 5" key="1">
    <citation type="journal article" date="2024" name="Nat. Commun.">
        <title>Phylogenomics reveals the evolutionary origins of lichenization in chlorophyte algae.</title>
        <authorList>
            <person name="Puginier C."/>
            <person name="Libourel C."/>
            <person name="Otte J."/>
            <person name="Skaloud P."/>
            <person name="Haon M."/>
            <person name="Grisel S."/>
            <person name="Petersen M."/>
            <person name="Berrin J.G."/>
            <person name="Delaux P.M."/>
            <person name="Dal Grande F."/>
            <person name="Keller J."/>
        </authorList>
    </citation>
    <scope>NUCLEOTIDE SEQUENCE [LARGE SCALE GENOMIC DNA]</scope>
    <source>
        <strain evidence="4 5">SAG 245.80</strain>
    </source>
</reference>
<gene>
    <name evidence="4" type="ORF">WJX81_005069</name>
</gene>
<evidence type="ECO:0000259" key="3">
    <source>
        <dbReference type="PROSITE" id="PS50006"/>
    </source>
</evidence>
<accession>A0AAW1RIY2</accession>
<feature type="region of interest" description="Disordered" evidence="2">
    <location>
        <begin position="642"/>
        <end position="776"/>
    </location>
</feature>
<feature type="coiled-coil region" evidence="1">
    <location>
        <begin position="326"/>
        <end position="388"/>
    </location>
</feature>
<dbReference type="AlphaFoldDB" id="A0AAW1RIY2"/>
<evidence type="ECO:0000256" key="2">
    <source>
        <dbReference type="SAM" id="MobiDB-lite"/>
    </source>
</evidence>
<proteinExistence type="predicted"/>
<dbReference type="EMBL" id="JALJOU010000037">
    <property type="protein sequence ID" value="KAK9833306.1"/>
    <property type="molecule type" value="Genomic_DNA"/>
</dbReference>
<feature type="compositionally biased region" description="Low complexity" evidence="2">
    <location>
        <begin position="528"/>
        <end position="545"/>
    </location>
</feature>
<keyword evidence="1" id="KW-0175">Coiled coil</keyword>
<dbReference type="SMART" id="SM00240">
    <property type="entry name" value="FHA"/>
    <property type="match status" value="1"/>
</dbReference>
<feature type="region of interest" description="Disordered" evidence="2">
    <location>
        <begin position="1"/>
        <end position="24"/>
    </location>
</feature>
<dbReference type="Gene3D" id="2.60.200.20">
    <property type="match status" value="1"/>
</dbReference>
<organism evidence="4 5">
    <name type="scientific">Elliptochloris bilobata</name>
    <dbReference type="NCBI Taxonomy" id="381761"/>
    <lineage>
        <taxon>Eukaryota</taxon>
        <taxon>Viridiplantae</taxon>
        <taxon>Chlorophyta</taxon>
        <taxon>core chlorophytes</taxon>
        <taxon>Trebouxiophyceae</taxon>
        <taxon>Trebouxiophyceae incertae sedis</taxon>
        <taxon>Elliptochloris clade</taxon>
        <taxon>Elliptochloris</taxon>
    </lineage>
</organism>
<dbReference type="SUPFAM" id="SSF49879">
    <property type="entry name" value="SMAD/FHA domain"/>
    <property type="match status" value="1"/>
</dbReference>
<evidence type="ECO:0000313" key="4">
    <source>
        <dbReference type="EMBL" id="KAK9833306.1"/>
    </source>
</evidence>
<keyword evidence="5" id="KW-1185">Reference proteome</keyword>
<feature type="region of interest" description="Disordered" evidence="2">
    <location>
        <begin position="392"/>
        <end position="431"/>
    </location>
</feature>
<dbReference type="PROSITE" id="PS50006">
    <property type="entry name" value="FHA_DOMAIN"/>
    <property type="match status" value="1"/>
</dbReference>
<dbReference type="PANTHER" id="PTHR23308">
    <property type="entry name" value="NUCLEAR INHIBITOR OF PROTEIN PHOSPHATASE-1"/>
    <property type="match status" value="1"/>
</dbReference>
<feature type="compositionally biased region" description="Low complexity" evidence="2">
    <location>
        <begin position="734"/>
        <end position="748"/>
    </location>
</feature>
<feature type="region of interest" description="Disordered" evidence="2">
    <location>
        <begin position="790"/>
        <end position="809"/>
    </location>
</feature>
<evidence type="ECO:0000256" key="1">
    <source>
        <dbReference type="SAM" id="Coils"/>
    </source>
</evidence>
<dbReference type="Proteomes" id="UP001445335">
    <property type="component" value="Unassembled WGS sequence"/>
</dbReference>
<feature type="region of interest" description="Disordered" evidence="2">
    <location>
        <begin position="80"/>
        <end position="128"/>
    </location>
</feature>
<feature type="compositionally biased region" description="Basic and acidic residues" evidence="2">
    <location>
        <begin position="827"/>
        <end position="840"/>
    </location>
</feature>
<feature type="compositionally biased region" description="Low complexity" evidence="2">
    <location>
        <begin position="80"/>
        <end position="96"/>
    </location>
</feature>
<name>A0AAW1RIY2_9CHLO</name>
<feature type="compositionally biased region" description="Low complexity" evidence="2">
    <location>
        <begin position="495"/>
        <end position="518"/>
    </location>
</feature>
<comment type="caution">
    <text evidence="4">The sequence shown here is derived from an EMBL/GenBank/DDBJ whole genome shotgun (WGS) entry which is preliminary data.</text>
</comment>
<feature type="compositionally biased region" description="Basic and acidic residues" evidence="2">
    <location>
        <begin position="418"/>
        <end position="431"/>
    </location>
</feature>
<protein>
    <recommendedName>
        <fullName evidence="3">FHA domain-containing protein</fullName>
    </recommendedName>
</protein>
<feature type="region of interest" description="Disordered" evidence="2">
    <location>
        <begin position="821"/>
        <end position="863"/>
    </location>
</feature>
<feature type="region of interest" description="Disordered" evidence="2">
    <location>
        <begin position="471"/>
        <end position="568"/>
    </location>
</feature>
<feature type="domain" description="FHA" evidence="3">
    <location>
        <begin position="158"/>
        <end position="209"/>
    </location>
</feature>
<dbReference type="InterPro" id="IPR050923">
    <property type="entry name" value="Cell_Proc_Reg/RNA_Proc"/>
</dbReference>
<dbReference type="Pfam" id="PF00498">
    <property type="entry name" value="FHA"/>
    <property type="match status" value="1"/>
</dbReference>
<feature type="compositionally biased region" description="Gly residues" evidence="2">
    <location>
        <begin position="97"/>
        <end position="110"/>
    </location>
</feature>
<evidence type="ECO:0000313" key="5">
    <source>
        <dbReference type="Proteomes" id="UP001445335"/>
    </source>
</evidence>
<dbReference type="CDD" id="cd22677">
    <property type="entry name" value="FHA_Kanadaptin"/>
    <property type="match status" value="1"/>
</dbReference>
<dbReference type="InterPro" id="IPR008984">
    <property type="entry name" value="SMAD_FHA_dom_sf"/>
</dbReference>
<dbReference type="InterPro" id="IPR000253">
    <property type="entry name" value="FHA_dom"/>
</dbReference>